<feature type="compositionally biased region" description="Basic and acidic residues" evidence="1">
    <location>
        <begin position="22"/>
        <end position="35"/>
    </location>
</feature>
<evidence type="ECO:0000313" key="2">
    <source>
        <dbReference type="EMBL" id="GAA1625643.1"/>
    </source>
</evidence>
<evidence type="ECO:0000256" key="1">
    <source>
        <dbReference type="SAM" id="MobiDB-lite"/>
    </source>
</evidence>
<accession>A0ABN2F119</accession>
<protein>
    <submittedName>
        <fullName evidence="2">Uncharacterized protein</fullName>
    </submittedName>
</protein>
<dbReference type="EMBL" id="BAAAMU010000012">
    <property type="protein sequence ID" value="GAA1625643.1"/>
    <property type="molecule type" value="Genomic_DNA"/>
</dbReference>
<name>A0ABN2F119_9ACTN</name>
<comment type="caution">
    <text evidence="2">The sequence shown here is derived from an EMBL/GenBank/DDBJ whole genome shotgun (WGS) entry which is preliminary data.</text>
</comment>
<reference evidence="2 3" key="1">
    <citation type="journal article" date="2019" name="Int. J. Syst. Evol. Microbiol.">
        <title>The Global Catalogue of Microorganisms (GCM) 10K type strain sequencing project: providing services to taxonomists for standard genome sequencing and annotation.</title>
        <authorList>
            <consortium name="The Broad Institute Genomics Platform"/>
            <consortium name="The Broad Institute Genome Sequencing Center for Infectious Disease"/>
            <person name="Wu L."/>
            <person name="Ma J."/>
        </authorList>
    </citation>
    <scope>NUCLEOTIDE SEQUENCE [LARGE SCALE GENOMIC DNA]</scope>
    <source>
        <strain evidence="2 3">JCM 13929</strain>
    </source>
</reference>
<feature type="region of interest" description="Disordered" evidence="1">
    <location>
        <begin position="21"/>
        <end position="41"/>
    </location>
</feature>
<evidence type="ECO:0000313" key="3">
    <source>
        <dbReference type="Proteomes" id="UP001500064"/>
    </source>
</evidence>
<dbReference type="Proteomes" id="UP001500064">
    <property type="component" value="Unassembled WGS sequence"/>
</dbReference>
<proteinExistence type="predicted"/>
<keyword evidence="3" id="KW-1185">Reference proteome</keyword>
<organism evidence="2 3">
    <name type="scientific">Nonomuraea maheshkhaliensis</name>
    <dbReference type="NCBI Taxonomy" id="419590"/>
    <lineage>
        <taxon>Bacteria</taxon>
        <taxon>Bacillati</taxon>
        <taxon>Actinomycetota</taxon>
        <taxon>Actinomycetes</taxon>
        <taxon>Streptosporangiales</taxon>
        <taxon>Streptosporangiaceae</taxon>
        <taxon>Nonomuraea</taxon>
    </lineage>
</organism>
<sequence>MLEDERELEARCARFRNAQQALEHKDREEAVERPGEMGPAA</sequence>
<gene>
    <name evidence="2" type="ORF">GCM10009733_022940</name>
</gene>